<comment type="caution">
    <text evidence="1">The sequence shown here is derived from an EMBL/GenBank/DDBJ whole genome shotgun (WGS) entry which is preliminary data.</text>
</comment>
<gene>
    <name evidence="1" type="ORF">F2Q69_00030458</name>
</gene>
<dbReference type="AlphaFoldDB" id="A0A8S9RZC3"/>
<organism evidence="1 2">
    <name type="scientific">Brassica cretica</name>
    <name type="common">Mustard</name>
    <dbReference type="NCBI Taxonomy" id="69181"/>
    <lineage>
        <taxon>Eukaryota</taxon>
        <taxon>Viridiplantae</taxon>
        <taxon>Streptophyta</taxon>
        <taxon>Embryophyta</taxon>
        <taxon>Tracheophyta</taxon>
        <taxon>Spermatophyta</taxon>
        <taxon>Magnoliopsida</taxon>
        <taxon>eudicotyledons</taxon>
        <taxon>Gunneridae</taxon>
        <taxon>Pentapetalae</taxon>
        <taxon>rosids</taxon>
        <taxon>malvids</taxon>
        <taxon>Brassicales</taxon>
        <taxon>Brassicaceae</taxon>
        <taxon>Brassiceae</taxon>
        <taxon>Brassica</taxon>
    </lineage>
</organism>
<proteinExistence type="predicted"/>
<evidence type="ECO:0000313" key="2">
    <source>
        <dbReference type="Proteomes" id="UP000712600"/>
    </source>
</evidence>
<reference evidence="1" key="1">
    <citation type="submission" date="2019-12" db="EMBL/GenBank/DDBJ databases">
        <title>Genome sequencing and annotation of Brassica cretica.</title>
        <authorList>
            <person name="Studholme D.J."/>
            <person name="Sarris P."/>
        </authorList>
    </citation>
    <scope>NUCLEOTIDE SEQUENCE</scope>
    <source>
        <strain evidence="1">PFS-109/04</strain>
        <tissue evidence="1">Leaf</tissue>
    </source>
</reference>
<sequence length="60" mass="6703">MWQIGLGCGHVAHLRSWRSCRTKLRRGRGVGAQDRARLQGKSRVTIIVLHDGALGEDIPR</sequence>
<protein>
    <submittedName>
        <fullName evidence="1">Uncharacterized protein</fullName>
    </submittedName>
</protein>
<dbReference type="Proteomes" id="UP000712600">
    <property type="component" value="Unassembled WGS sequence"/>
</dbReference>
<dbReference type="EMBL" id="QGKX02000088">
    <property type="protein sequence ID" value="KAF3585728.1"/>
    <property type="molecule type" value="Genomic_DNA"/>
</dbReference>
<name>A0A8S9RZC3_BRACR</name>
<evidence type="ECO:0000313" key="1">
    <source>
        <dbReference type="EMBL" id="KAF3585728.1"/>
    </source>
</evidence>
<accession>A0A8S9RZC3</accession>